<accession>A0ABT8QVF5</accession>
<keyword evidence="4" id="KW-1185">Reference proteome</keyword>
<feature type="domain" description="DUF4367" evidence="2">
    <location>
        <begin position="148"/>
        <end position="251"/>
    </location>
</feature>
<sequence>MAYNSPQQIRKKLYEEYEDSLFRLVMHDAGQNEGKLFLEEKETLKNGPESLPSEEAFQRFNQQLEAHFRKRRANIEKGHILKVINRSAVIIFVVMVLSLTAVASVQALRVRVLNLLLDIQPKYTSFQLKESGSSLGGGSPVVDWTKTYVPTYIPDGYQISNIANSELFKKIVFENQDKDSLITYMELSEGNNPAVDTENASVFKPISINGHEGTLIVKNSMVTIVWEMDNYMFIIQTQTREEIAVKIAEGVKYIE</sequence>
<dbReference type="RefSeq" id="WP_252470648.1">
    <property type="nucleotide sequence ID" value="NZ_JAMHFY010000017.1"/>
</dbReference>
<name>A0ABT8QVF5_9FIRM</name>
<dbReference type="Proteomes" id="UP001176021">
    <property type="component" value="Unassembled WGS sequence"/>
</dbReference>
<organism evidence="3 4">
    <name type="scientific">Desulfosporosinus nitroreducens</name>
    <dbReference type="NCBI Taxonomy" id="2018668"/>
    <lineage>
        <taxon>Bacteria</taxon>
        <taxon>Bacillati</taxon>
        <taxon>Bacillota</taxon>
        <taxon>Clostridia</taxon>
        <taxon>Eubacteriales</taxon>
        <taxon>Desulfitobacteriaceae</taxon>
        <taxon>Desulfosporosinus</taxon>
    </lineage>
</organism>
<reference evidence="3" key="1">
    <citation type="submission" date="2022-05" db="EMBL/GenBank/DDBJ databases">
        <title>Expanded diversity of anoxic marine methylotrophy in a Black Sea sulfate reducing microorganism.</title>
        <authorList>
            <person name="Fischer P.Q."/>
            <person name="Stams A.J.M."/>
            <person name="Villanueva L."/>
            <person name="Sousa D.Z."/>
        </authorList>
    </citation>
    <scope>NUCLEOTIDE SEQUENCE</scope>
    <source>
        <strain evidence="3">P130</strain>
    </source>
</reference>
<proteinExistence type="predicted"/>
<comment type="caution">
    <text evidence="3">The sequence shown here is derived from an EMBL/GenBank/DDBJ whole genome shotgun (WGS) entry which is preliminary data.</text>
</comment>
<keyword evidence="1" id="KW-0812">Transmembrane</keyword>
<dbReference type="EMBL" id="JAMJEV010000010">
    <property type="protein sequence ID" value="MDO0823876.1"/>
    <property type="molecule type" value="Genomic_DNA"/>
</dbReference>
<evidence type="ECO:0000313" key="4">
    <source>
        <dbReference type="Proteomes" id="UP001176021"/>
    </source>
</evidence>
<feature type="transmembrane region" description="Helical" evidence="1">
    <location>
        <begin position="87"/>
        <end position="108"/>
    </location>
</feature>
<gene>
    <name evidence="3" type="ORF">M8H41_13575</name>
</gene>
<keyword evidence="1" id="KW-0472">Membrane</keyword>
<evidence type="ECO:0000256" key="1">
    <source>
        <dbReference type="SAM" id="Phobius"/>
    </source>
</evidence>
<dbReference type="Pfam" id="PF14285">
    <property type="entry name" value="DUF4367"/>
    <property type="match status" value="1"/>
</dbReference>
<evidence type="ECO:0000313" key="3">
    <source>
        <dbReference type="EMBL" id="MDO0823876.1"/>
    </source>
</evidence>
<protein>
    <submittedName>
        <fullName evidence="3">DUF4367 domain-containing protein</fullName>
    </submittedName>
</protein>
<dbReference type="InterPro" id="IPR025377">
    <property type="entry name" value="DUF4367"/>
</dbReference>
<evidence type="ECO:0000259" key="2">
    <source>
        <dbReference type="Pfam" id="PF14285"/>
    </source>
</evidence>
<keyword evidence="1" id="KW-1133">Transmembrane helix</keyword>